<comment type="caution">
    <text evidence="5">The sequence shown here is derived from an EMBL/GenBank/DDBJ whole genome shotgun (WGS) entry which is preliminary data.</text>
</comment>
<dbReference type="EMBL" id="JAACYS010000050">
    <property type="protein sequence ID" value="NCU18208.1"/>
    <property type="molecule type" value="Genomic_DNA"/>
</dbReference>
<evidence type="ECO:0000256" key="1">
    <source>
        <dbReference type="ARBA" id="ARBA00004127"/>
    </source>
</evidence>
<keyword evidence="3" id="KW-0472">Membrane</keyword>
<evidence type="ECO:0000313" key="6">
    <source>
        <dbReference type="Proteomes" id="UP000743899"/>
    </source>
</evidence>
<feature type="domain" description="EamA" evidence="4">
    <location>
        <begin position="9"/>
        <end position="133"/>
    </location>
</feature>
<keyword evidence="6" id="KW-1185">Reference proteome</keyword>
<comment type="subcellular location">
    <subcellularLocation>
        <location evidence="1">Endomembrane system</location>
        <topology evidence="1">Multi-pass membrane protein</topology>
    </subcellularLocation>
</comment>
<evidence type="ECO:0000259" key="4">
    <source>
        <dbReference type="Pfam" id="PF00892"/>
    </source>
</evidence>
<gene>
    <name evidence="5" type="ORF">GW534_10820</name>
</gene>
<keyword evidence="3" id="KW-0812">Transmembrane</keyword>
<organism evidence="5 6">
    <name type="scientific">Pallidibacillus pasinlerensis</name>
    <dbReference type="NCBI Taxonomy" id="2703818"/>
    <lineage>
        <taxon>Bacteria</taxon>
        <taxon>Bacillati</taxon>
        <taxon>Bacillota</taxon>
        <taxon>Bacilli</taxon>
        <taxon>Bacillales</taxon>
        <taxon>Bacillaceae</taxon>
        <taxon>Pallidibacillus</taxon>
    </lineage>
</organism>
<sequence length="139" mass="15940">MVENKKRWLGYILVILGASFWGIAGTTAQKCFQDFHIIVDWLVTIRLLVSGVLLLILSMFLNKGKSIFSIWKNKQTAMQMIIFSLIGMTTVEYTYMASIHEGNAAVATLLQYLGPAFILIYLVLTKKDRFYLKNTLQFY</sequence>
<evidence type="ECO:0000256" key="3">
    <source>
        <dbReference type="SAM" id="Phobius"/>
    </source>
</evidence>
<name>A0ABX0A448_9BACI</name>
<dbReference type="InterPro" id="IPR037185">
    <property type="entry name" value="EmrE-like"/>
</dbReference>
<dbReference type="Proteomes" id="UP000743899">
    <property type="component" value="Unassembled WGS sequence"/>
</dbReference>
<feature type="transmembrane region" description="Helical" evidence="3">
    <location>
        <begin position="81"/>
        <end position="98"/>
    </location>
</feature>
<feature type="transmembrane region" description="Helical" evidence="3">
    <location>
        <begin position="38"/>
        <end position="61"/>
    </location>
</feature>
<keyword evidence="3" id="KW-1133">Transmembrane helix</keyword>
<protein>
    <submittedName>
        <fullName evidence="5">DMT family transporter</fullName>
    </submittedName>
</protein>
<proteinExistence type="inferred from homology"/>
<accession>A0ABX0A448</accession>
<evidence type="ECO:0000313" key="5">
    <source>
        <dbReference type="EMBL" id="NCU18208.1"/>
    </source>
</evidence>
<dbReference type="Pfam" id="PF00892">
    <property type="entry name" value="EamA"/>
    <property type="match status" value="1"/>
</dbReference>
<evidence type="ECO:0000256" key="2">
    <source>
        <dbReference type="ARBA" id="ARBA00007362"/>
    </source>
</evidence>
<comment type="similarity">
    <text evidence="2">Belongs to the EamA transporter family.</text>
</comment>
<feature type="transmembrane region" description="Helical" evidence="3">
    <location>
        <begin position="104"/>
        <end position="124"/>
    </location>
</feature>
<reference evidence="5 6" key="1">
    <citation type="submission" date="2020-01" db="EMBL/GenBank/DDBJ databases">
        <title>A novel Bacillus sp. from Pasinler.</title>
        <authorList>
            <person name="Adiguzel A."/>
            <person name="Ay H."/>
            <person name="Baltaci M.O."/>
        </authorList>
    </citation>
    <scope>NUCLEOTIDE SEQUENCE [LARGE SCALE GENOMIC DNA]</scope>
    <source>
        <strain evidence="5 6">P1</strain>
    </source>
</reference>
<dbReference type="InterPro" id="IPR000620">
    <property type="entry name" value="EamA_dom"/>
</dbReference>
<dbReference type="SUPFAM" id="SSF103481">
    <property type="entry name" value="Multidrug resistance efflux transporter EmrE"/>
    <property type="match status" value="1"/>
</dbReference>